<proteinExistence type="predicted"/>
<dbReference type="PANTHER" id="PTHR37984">
    <property type="entry name" value="PROTEIN CBG26694"/>
    <property type="match status" value="1"/>
</dbReference>
<dbReference type="Gene3D" id="3.30.420.10">
    <property type="entry name" value="Ribonuclease H-like superfamily/Ribonuclease H"/>
    <property type="match status" value="1"/>
</dbReference>
<dbReference type="InterPro" id="IPR036397">
    <property type="entry name" value="RNaseH_sf"/>
</dbReference>
<dbReference type="InterPro" id="IPR041588">
    <property type="entry name" value="Integrase_H2C2"/>
</dbReference>
<dbReference type="Proteomes" id="UP001603857">
    <property type="component" value="Unassembled WGS sequence"/>
</dbReference>
<dbReference type="InterPro" id="IPR043502">
    <property type="entry name" value="DNA/RNA_pol_sf"/>
</dbReference>
<organism evidence="2 3">
    <name type="scientific">Flemingia macrophylla</name>
    <dbReference type="NCBI Taxonomy" id="520843"/>
    <lineage>
        <taxon>Eukaryota</taxon>
        <taxon>Viridiplantae</taxon>
        <taxon>Streptophyta</taxon>
        <taxon>Embryophyta</taxon>
        <taxon>Tracheophyta</taxon>
        <taxon>Spermatophyta</taxon>
        <taxon>Magnoliopsida</taxon>
        <taxon>eudicotyledons</taxon>
        <taxon>Gunneridae</taxon>
        <taxon>Pentapetalae</taxon>
        <taxon>rosids</taxon>
        <taxon>fabids</taxon>
        <taxon>Fabales</taxon>
        <taxon>Fabaceae</taxon>
        <taxon>Papilionoideae</taxon>
        <taxon>50 kb inversion clade</taxon>
        <taxon>NPAAA clade</taxon>
        <taxon>indigoferoid/millettioid clade</taxon>
        <taxon>Phaseoleae</taxon>
        <taxon>Flemingia</taxon>
    </lineage>
</organism>
<dbReference type="InterPro" id="IPR050951">
    <property type="entry name" value="Retrovirus_Pol_polyprotein"/>
</dbReference>
<dbReference type="Pfam" id="PF00665">
    <property type="entry name" value="rve"/>
    <property type="match status" value="1"/>
</dbReference>
<evidence type="ECO:0000259" key="1">
    <source>
        <dbReference type="PROSITE" id="PS50994"/>
    </source>
</evidence>
<dbReference type="SUPFAM" id="SSF53098">
    <property type="entry name" value="Ribonuclease H-like"/>
    <property type="match status" value="1"/>
</dbReference>
<dbReference type="PROSITE" id="PS50994">
    <property type="entry name" value="INTEGRASE"/>
    <property type="match status" value="1"/>
</dbReference>
<evidence type="ECO:0000313" key="3">
    <source>
        <dbReference type="Proteomes" id="UP001603857"/>
    </source>
</evidence>
<name>A0ABD1M2P7_9FABA</name>
<evidence type="ECO:0000313" key="2">
    <source>
        <dbReference type="EMBL" id="KAL2330054.1"/>
    </source>
</evidence>
<keyword evidence="3" id="KW-1185">Reference proteome</keyword>
<dbReference type="SUPFAM" id="SSF56672">
    <property type="entry name" value="DNA/RNA polymerases"/>
    <property type="match status" value="1"/>
</dbReference>
<gene>
    <name evidence="2" type="ORF">Fmac_017635</name>
</gene>
<dbReference type="EMBL" id="JBGMDY010000006">
    <property type="protein sequence ID" value="KAL2330054.1"/>
    <property type="molecule type" value="Genomic_DNA"/>
</dbReference>
<dbReference type="AlphaFoldDB" id="A0ABD1M2P7"/>
<accession>A0ABD1M2P7</accession>
<protein>
    <recommendedName>
        <fullName evidence="1">Integrase catalytic domain-containing protein</fullName>
    </recommendedName>
</protein>
<dbReference type="PANTHER" id="PTHR37984:SF5">
    <property type="entry name" value="PROTEIN NYNRIN-LIKE"/>
    <property type="match status" value="1"/>
</dbReference>
<dbReference type="Pfam" id="PF17921">
    <property type="entry name" value="Integrase_H2C2"/>
    <property type="match status" value="1"/>
</dbReference>
<feature type="domain" description="Integrase catalytic" evidence="1">
    <location>
        <begin position="186"/>
        <end position="344"/>
    </location>
</feature>
<dbReference type="InterPro" id="IPR001584">
    <property type="entry name" value="Integrase_cat-core"/>
</dbReference>
<sequence>MVREDIVLGHRISTKGIEVDRAKVEVIEQLPPPVNVKGVRSFLGHAGFYRWFIKDFSKIAKPMDAKPRLLRWILLLQEFDLEIRDKEGKQNLVADHLSRLKLNQANQDVKPLFVDFANFKATGIIPHDLTYQQKKKFFHDAKFYFWDDPLLFKRCRDGIIRRCVPESEFESILWHCHGSDYGGHFSGEMTASKVLQSGFYWPTLFKDVRSFVEKLDYVSKWVEASALPTNDAKVVVSFIKKHIFTGFGVPRAIISDGGSHFCNKQFESLLGKYGVKHKIATPYRPQTSGQVEISNKELKRILEKVVNSNRKDWFRKLDDVLWAYRTAFKTPIGMSPYQLVYGKSCHLPVELEHKVYWATKLLNFDLKNAGEKILLQLNEL</sequence>
<dbReference type="Gene3D" id="3.30.70.270">
    <property type="match status" value="1"/>
</dbReference>
<dbReference type="InterPro" id="IPR012337">
    <property type="entry name" value="RNaseH-like_sf"/>
</dbReference>
<comment type="caution">
    <text evidence="2">The sequence shown here is derived from an EMBL/GenBank/DDBJ whole genome shotgun (WGS) entry which is preliminary data.</text>
</comment>
<dbReference type="InterPro" id="IPR043128">
    <property type="entry name" value="Rev_trsase/Diguanyl_cyclase"/>
</dbReference>
<reference evidence="2 3" key="1">
    <citation type="submission" date="2024-08" db="EMBL/GenBank/DDBJ databases">
        <title>Insights into the chromosomal genome structure of Flemingia macrophylla.</title>
        <authorList>
            <person name="Ding Y."/>
            <person name="Zhao Y."/>
            <person name="Bi W."/>
            <person name="Wu M."/>
            <person name="Zhao G."/>
            <person name="Gong Y."/>
            <person name="Li W."/>
            <person name="Zhang P."/>
        </authorList>
    </citation>
    <scope>NUCLEOTIDE SEQUENCE [LARGE SCALE GENOMIC DNA]</scope>
    <source>
        <strain evidence="2">DYQJB</strain>
        <tissue evidence="2">Leaf</tissue>
    </source>
</reference>